<evidence type="ECO:0000313" key="1">
    <source>
        <dbReference type="EMBL" id="EKE67452.1"/>
    </source>
</evidence>
<keyword evidence="2" id="KW-1185">Reference proteome</keyword>
<gene>
    <name evidence="1" type="ORF">B3C1_18622</name>
</gene>
<dbReference type="STRING" id="745411.B3C1_18622"/>
<organism evidence="1 2">
    <name type="scientific">Gallaecimonas xiamenensis 3-C-1</name>
    <dbReference type="NCBI Taxonomy" id="745411"/>
    <lineage>
        <taxon>Bacteria</taxon>
        <taxon>Pseudomonadati</taxon>
        <taxon>Pseudomonadota</taxon>
        <taxon>Gammaproteobacteria</taxon>
        <taxon>Enterobacterales</taxon>
        <taxon>Gallaecimonadaceae</taxon>
        <taxon>Gallaecimonas</taxon>
    </lineage>
</organism>
<reference evidence="1 2" key="1">
    <citation type="journal article" date="2012" name="J. Bacteriol.">
        <title>Genome Sequence of Gallaecimonas xiamenensis Type Strain 3-C-1.</title>
        <authorList>
            <person name="Lai Q."/>
            <person name="Wang L."/>
            <person name="Wang W."/>
            <person name="Shao Z."/>
        </authorList>
    </citation>
    <scope>NUCLEOTIDE SEQUENCE [LARGE SCALE GENOMIC DNA]</scope>
    <source>
        <strain evidence="1 2">3-C-1</strain>
    </source>
</reference>
<dbReference type="RefSeq" id="WP_008486754.1">
    <property type="nucleotide sequence ID" value="NZ_AMRI01000041.1"/>
</dbReference>
<comment type="caution">
    <text evidence="1">The sequence shown here is derived from an EMBL/GenBank/DDBJ whole genome shotgun (WGS) entry which is preliminary data.</text>
</comment>
<accession>K2IXU7</accession>
<dbReference type="AlphaFoldDB" id="K2IXU7"/>
<name>K2IXU7_9GAMM</name>
<dbReference type="EMBL" id="AMRI01000041">
    <property type="protein sequence ID" value="EKE67452.1"/>
    <property type="molecule type" value="Genomic_DNA"/>
</dbReference>
<sequence length="207" mass="22809">MKLLDSLNALALREKVLVLVAGWVLLLALVGLTWLEPLLADNSAQGRRQQLQQAQLTEQRGALAILEAKLAQDPNQQLRGDIAKLQAQQVAQQQAIYAKTQALVPPQAMASLLEALLKGTGQLKLISLTSLPPEPLQDEANAGLYRHGLELKLQGGYLPLLAFLTQAEQLPWQFYWQGLDFEQTTYPDAEILIHVYTLGTSPHYLGA</sequence>
<protein>
    <submittedName>
        <fullName evidence="1">Type IV pilus, mannose-sensitive hemagglutinin D (MSHJ)</fullName>
    </submittedName>
</protein>
<dbReference type="Proteomes" id="UP000006755">
    <property type="component" value="Unassembled WGS sequence"/>
</dbReference>
<dbReference type="eggNOG" id="COG3167">
    <property type="taxonomic scope" value="Bacteria"/>
</dbReference>
<evidence type="ECO:0000313" key="2">
    <source>
        <dbReference type="Proteomes" id="UP000006755"/>
    </source>
</evidence>
<proteinExistence type="predicted"/>
<dbReference type="OrthoDB" id="9151209at2"/>